<evidence type="ECO:0000313" key="1">
    <source>
        <dbReference type="EnsemblPlants" id="AVESA.00010b.r2.5CG0888200.1.CDS.1"/>
    </source>
</evidence>
<sequence length="130" mass="14335">MEPYRGGVCEGEGDIDLNLSLHRTSSPEPVGYFTCTYCNKKFYSSQALGGHQNAHKFERSVAKRTRELAAARRHAGAGAGEDARRGKDVLQRSNGAAGTSSQYSHRRESPPEATRRRDLIAEEIDLSLKL</sequence>
<dbReference type="EnsemblPlants" id="AVESA.00010b.r2.5CG0888200.1">
    <property type="protein sequence ID" value="AVESA.00010b.r2.5CG0888200.1.CDS.1"/>
    <property type="gene ID" value="AVESA.00010b.r2.5CG0888200"/>
</dbReference>
<reference evidence="1" key="1">
    <citation type="submission" date="2021-05" db="EMBL/GenBank/DDBJ databases">
        <authorList>
            <person name="Scholz U."/>
            <person name="Mascher M."/>
            <person name="Fiebig A."/>
        </authorList>
    </citation>
    <scope>NUCLEOTIDE SEQUENCE [LARGE SCALE GENOMIC DNA]</scope>
</reference>
<accession>A0ACD5Y533</accession>
<reference evidence="1" key="2">
    <citation type="submission" date="2025-09" db="UniProtKB">
        <authorList>
            <consortium name="EnsemblPlants"/>
        </authorList>
    </citation>
    <scope>IDENTIFICATION</scope>
</reference>
<dbReference type="Proteomes" id="UP001732700">
    <property type="component" value="Chromosome 5C"/>
</dbReference>
<protein>
    <submittedName>
        <fullName evidence="1">Uncharacterized protein</fullName>
    </submittedName>
</protein>
<keyword evidence="2" id="KW-1185">Reference proteome</keyword>
<name>A0ACD5Y533_AVESA</name>
<proteinExistence type="predicted"/>
<evidence type="ECO:0000313" key="2">
    <source>
        <dbReference type="Proteomes" id="UP001732700"/>
    </source>
</evidence>
<organism evidence="1 2">
    <name type="scientific">Avena sativa</name>
    <name type="common">Oat</name>
    <dbReference type="NCBI Taxonomy" id="4498"/>
    <lineage>
        <taxon>Eukaryota</taxon>
        <taxon>Viridiplantae</taxon>
        <taxon>Streptophyta</taxon>
        <taxon>Embryophyta</taxon>
        <taxon>Tracheophyta</taxon>
        <taxon>Spermatophyta</taxon>
        <taxon>Magnoliopsida</taxon>
        <taxon>Liliopsida</taxon>
        <taxon>Poales</taxon>
        <taxon>Poaceae</taxon>
        <taxon>BOP clade</taxon>
        <taxon>Pooideae</taxon>
        <taxon>Poodae</taxon>
        <taxon>Poeae</taxon>
        <taxon>Poeae Chloroplast Group 1 (Aveneae type)</taxon>
        <taxon>Aveninae</taxon>
        <taxon>Avena</taxon>
    </lineage>
</organism>